<sequence>MWIVVSPTSQESLQISSSKLHFRTPKTHTHTDQSDQTKPKPQSKMQYKNLGRSGLKVSQISYGAWVTFGNQIDVKEAKTLLQCCRDHGVNFFDNAEVYANGRAEEIMGQAIRELGWKRSDVVISTKIFWGGPGPNDKGLSRKHIIEGTKASLKRLDMEYVDLIYCHRPDSSTPIEETVRAMNYVINKGWAFYWGTSEWSAQQITEACEIAKRLGLVGPIVEQPEYNMISRHKVENEYLPLYTNYGIGLTTWSPLASGVLTGKYNSGVPADSRFALENYKSLASRSLVDDVLKKVRNLKPIADELNVPMSQLAIAWCAANPNVSSVITGATKESQIQENMKAIDVIPKLTPEVMEKIEAVILTKPKRPESFR</sequence>
<keyword evidence="5" id="KW-0851">Voltage-gated channel</keyword>
<dbReference type="FunCoup" id="A0A251SF53">
    <property type="interactions" value="2216"/>
</dbReference>
<dbReference type="STRING" id="4232.A0A251SF53"/>
<feature type="region of interest" description="Disordered" evidence="14">
    <location>
        <begin position="15"/>
        <end position="46"/>
    </location>
</feature>
<keyword evidence="8" id="KW-0406">Ion transport</keyword>
<feature type="domain" description="NADP-dependent oxidoreductase" evidence="15">
    <location>
        <begin position="60"/>
        <end position="359"/>
    </location>
</feature>
<dbReference type="SUPFAM" id="SSF51430">
    <property type="entry name" value="NAD(P)-linked oxidoreductase"/>
    <property type="match status" value="1"/>
</dbReference>
<evidence type="ECO:0000256" key="2">
    <source>
        <dbReference type="ARBA" id="ARBA00022448"/>
    </source>
</evidence>
<protein>
    <recommendedName>
        <fullName evidence="12">Probable voltage-gated potassium channel subunit beta</fullName>
    </recommendedName>
    <alternativeName>
        <fullName evidence="13">K(+) channel subunit beta</fullName>
    </alternativeName>
</protein>
<dbReference type="GO" id="GO:0034220">
    <property type="term" value="P:monoatomic ion transmembrane transport"/>
    <property type="evidence" value="ECO:0007669"/>
    <property type="project" value="UniProtKB-KW"/>
</dbReference>
<evidence type="ECO:0000256" key="7">
    <source>
        <dbReference type="ARBA" id="ARBA00023002"/>
    </source>
</evidence>
<feature type="compositionally biased region" description="Basic and acidic residues" evidence="14">
    <location>
        <begin position="29"/>
        <end position="38"/>
    </location>
</feature>
<evidence type="ECO:0000256" key="13">
    <source>
        <dbReference type="ARBA" id="ARBA00077856"/>
    </source>
</evidence>
<evidence type="ECO:0000256" key="8">
    <source>
        <dbReference type="ARBA" id="ARBA00023065"/>
    </source>
</evidence>
<evidence type="ECO:0000256" key="3">
    <source>
        <dbReference type="ARBA" id="ARBA00022538"/>
    </source>
</evidence>
<dbReference type="CDD" id="cd19143">
    <property type="entry name" value="AKR_AKR6C1_2"/>
    <property type="match status" value="1"/>
</dbReference>
<dbReference type="Gramene" id="mRNA:HanXRQr2_Chr14g0633751">
    <property type="protein sequence ID" value="mRNA:HanXRQr2_Chr14g0633751"/>
    <property type="gene ID" value="HanXRQr2_Chr14g0633751"/>
</dbReference>
<dbReference type="AlphaFoldDB" id="A0A251SF53"/>
<evidence type="ECO:0000313" key="16">
    <source>
        <dbReference type="EMBL" id="KAF5768210.1"/>
    </source>
</evidence>
<dbReference type="GO" id="GO:0006813">
    <property type="term" value="P:potassium ion transport"/>
    <property type="evidence" value="ECO:0007669"/>
    <property type="project" value="UniProtKB-KW"/>
</dbReference>
<reference evidence="16 18" key="1">
    <citation type="journal article" date="2017" name="Nature">
        <title>The sunflower genome provides insights into oil metabolism, flowering and Asterid evolution.</title>
        <authorList>
            <person name="Badouin H."/>
            <person name="Gouzy J."/>
            <person name="Grassa C.J."/>
            <person name="Murat F."/>
            <person name="Staton S.E."/>
            <person name="Cottret L."/>
            <person name="Lelandais-Briere C."/>
            <person name="Owens G.L."/>
            <person name="Carrere S."/>
            <person name="Mayjonade B."/>
            <person name="Legrand L."/>
            <person name="Gill N."/>
            <person name="Kane N.C."/>
            <person name="Bowers J.E."/>
            <person name="Hubner S."/>
            <person name="Bellec A."/>
            <person name="Berard A."/>
            <person name="Berges H."/>
            <person name="Blanchet N."/>
            <person name="Boniface M.C."/>
            <person name="Brunel D."/>
            <person name="Catrice O."/>
            <person name="Chaidir N."/>
            <person name="Claudel C."/>
            <person name="Donnadieu C."/>
            <person name="Faraut T."/>
            <person name="Fievet G."/>
            <person name="Helmstetter N."/>
            <person name="King M."/>
            <person name="Knapp S.J."/>
            <person name="Lai Z."/>
            <person name="Le Paslier M.C."/>
            <person name="Lippi Y."/>
            <person name="Lorenzon L."/>
            <person name="Mandel J.R."/>
            <person name="Marage G."/>
            <person name="Marchand G."/>
            <person name="Marquand E."/>
            <person name="Bret-Mestries E."/>
            <person name="Morien E."/>
            <person name="Nambeesan S."/>
            <person name="Nguyen T."/>
            <person name="Pegot-Espagnet P."/>
            <person name="Pouilly N."/>
            <person name="Raftis F."/>
            <person name="Sallet E."/>
            <person name="Schiex T."/>
            <person name="Thomas J."/>
            <person name="Vandecasteele C."/>
            <person name="Vares D."/>
            <person name="Vear F."/>
            <person name="Vautrin S."/>
            <person name="Crespi M."/>
            <person name="Mangin B."/>
            <person name="Burke J.M."/>
            <person name="Salse J."/>
            <person name="Munos S."/>
            <person name="Vincourt P."/>
            <person name="Rieseberg L.H."/>
            <person name="Langlade N.B."/>
        </authorList>
    </citation>
    <scope>NUCLEOTIDE SEQUENCE [LARGE SCALE GENOMIC DNA]</scope>
    <source>
        <strain evidence="18">cv. SF193</strain>
        <tissue evidence="16">Leaves</tissue>
    </source>
</reference>
<keyword evidence="9 17" id="KW-0407">Ion channel</keyword>
<gene>
    <name evidence="17" type="primary">KAB1</name>
    <name evidence="17" type="ORF">HannXRQ_Chr14g0435051</name>
    <name evidence="16" type="ORF">HanXRQr2_Chr14g0633751</name>
</gene>
<evidence type="ECO:0000256" key="1">
    <source>
        <dbReference type="ARBA" id="ARBA00006515"/>
    </source>
</evidence>
<evidence type="ECO:0000313" key="18">
    <source>
        <dbReference type="Proteomes" id="UP000215914"/>
    </source>
</evidence>
<keyword evidence="3" id="KW-0633">Potassium transport</keyword>
<evidence type="ECO:0000256" key="9">
    <source>
        <dbReference type="ARBA" id="ARBA00023303"/>
    </source>
</evidence>
<reference evidence="17" key="2">
    <citation type="submission" date="2017-02" db="EMBL/GenBank/DDBJ databases">
        <title>Sunflower complete genome.</title>
        <authorList>
            <person name="Langlade N."/>
            <person name="Munos S."/>
        </authorList>
    </citation>
    <scope>NUCLEOTIDE SEQUENCE [LARGE SCALE GENOMIC DNA]</scope>
    <source>
        <tissue evidence="17">Leaves</tissue>
    </source>
</reference>
<dbReference type="InParanoid" id="A0A251SF53"/>
<evidence type="ECO:0000256" key="12">
    <source>
        <dbReference type="ARBA" id="ARBA00067572"/>
    </source>
</evidence>
<dbReference type="GO" id="GO:0034702">
    <property type="term" value="C:monoatomic ion channel complex"/>
    <property type="evidence" value="ECO:0007669"/>
    <property type="project" value="UniProtKB-KW"/>
</dbReference>
<dbReference type="InterPro" id="IPR036812">
    <property type="entry name" value="NAD(P)_OxRdtase_dom_sf"/>
</dbReference>
<dbReference type="InterPro" id="IPR005399">
    <property type="entry name" value="K_chnl_volt-dep_bsu_KCNAB-rel"/>
</dbReference>
<organism evidence="17 18">
    <name type="scientific">Helianthus annuus</name>
    <name type="common">Common sunflower</name>
    <dbReference type="NCBI Taxonomy" id="4232"/>
    <lineage>
        <taxon>Eukaryota</taxon>
        <taxon>Viridiplantae</taxon>
        <taxon>Streptophyta</taxon>
        <taxon>Embryophyta</taxon>
        <taxon>Tracheophyta</taxon>
        <taxon>Spermatophyta</taxon>
        <taxon>Magnoliopsida</taxon>
        <taxon>eudicotyledons</taxon>
        <taxon>Gunneridae</taxon>
        <taxon>Pentapetalae</taxon>
        <taxon>asterids</taxon>
        <taxon>campanulids</taxon>
        <taxon>Asterales</taxon>
        <taxon>Asteraceae</taxon>
        <taxon>Asteroideae</taxon>
        <taxon>Heliantheae alliance</taxon>
        <taxon>Heliantheae</taxon>
        <taxon>Helianthus</taxon>
    </lineage>
</organism>
<reference evidence="16" key="3">
    <citation type="submission" date="2020-06" db="EMBL/GenBank/DDBJ databases">
        <title>Helianthus annuus Genome sequencing and assembly Release 2.</title>
        <authorList>
            <person name="Gouzy J."/>
            <person name="Langlade N."/>
            <person name="Munos S."/>
        </authorList>
    </citation>
    <scope>NUCLEOTIDE SEQUENCE</scope>
    <source>
        <tissue evidence="16">Leaves</tissue>
    </source>
</reference>
<dbReference type="EMBL" id="CM007903">
    <property type="protein sequence ID" value="OTF97484.1"/>
    <property type="molecule type" value="Genomic_DNA"/>
</dbReference>
<dbReference type="GO" id="GO:0016491">
    <property type="term" value="F:oxidoreductase activity"/>
    <property type="evidence" value="ECO:0007669"/>
    <property type="project" value="UniProtKB-KW"/>
</dbReference>
<dbReference type="FunFam" id="3.20.20.100:FF:000042">
    <property type="entry name" value="Probable voltage-gated potassium channel subunit beta"/>
    <property type="match status" value="1"/>
</dbReference>
<comment type="function">
    <text evidence="10">Probable accessory potassium channel protein which modulates the activity of the pore-forming alpha subunit.</text>
</comment>
<accession>A0A251SF53</accession>
<dbReference type="PANTHER" id="PTHR43150">
    <property type="entry name" value="HYPERKINETIC, ISOFORM M"/>
    <property type="match status" value="1"/>
</dbReference>
<evidence type="ECO:0000256" key="4">
    <source>
        <dbReference type="ARBA" id="ARBA00022857"/>
    </source>
</evidence>
<keyword evidence="7" id="KW-0560">Oxidoreductase</keyword>
<evidence type="ECO:0000256" key="11">
    <source>
        <dbReference type="ARBA" id="ARBA00062282"/>
    </source>
</evidence>
<keyword evidence="6" id="KW-0630">Potassium</keyword>
<evidence type="ECO:0000256" key="10">
    <source>
        <dbReference type="ARBA" id="ARBA00053235"/>
    </source>
</evidence>
<dbReference type="PRINTS" id="PR01577">
    <property type="entry name" value="KCNABCHANNEL"/>
</dbReference>
<keyword evidence="4" id="KW-0521">NADP</keyword>
<comment type="subunit">
    <text evidence="11">Forms heteromultimeric complexes with potassium channel alpha subunits.</text>
</comment>
<dbReference type="InterPro" id="IPR023210">
    <property type="entry name" value="NADP_OxRdtase_dom"/>
</dbReference>
<evidence type="ECO:0000256" key="6">
    <source>
        <dbReference type="ARBA" id="ARBA00022958"/>
    </source>
</evidence>
<proteinExistence type="inferred from homology"/>
<name>A0A251SF53_HELAN</name>
<dbReference type="Pfam" id="PF00248">
    <property type="entry name" value="Aldo_ket_red"/>
    <property type="match status" value="1"/>
</dbReference>
<dbReference type="EMBL" id="MNCJ02000329">
    <property type="protein sequence ID" value="KAF5768210.1"/>
    <property type="molecule type" value="Genomic_DNA"/>
</dbReference>
<evidence type="ECO:0000259" key="15">
    <source>
        <dbReference type="Pfam" id="PF00248"/>
    </source>
</evidence>
<dbReference type="Gene3D" id="3.20.20.100">
    <property type="entry name" value="NADP-dependent oxidoreductase domain"/>
    <property type="match status" value="1"/>
</dbReference>
<dbReference type="PANTHER" id="PTHR43150:SF2">
    <property type="entry name" value="HYPERKINETIC, ISOFORM M"/>
    <property type="match status" value="1"/>
</dbReference>
<evidence type="ECO:0000256" key="14">
    <source>
        <dbReference type="SAM" id="MobiDB-lite"/>
    </source>
</evidence>
<evidence type="ECO:0000256" key="5">
    <source>
        <dbReference type="ARBA" id="ARBA00022882"/>
    </source>
</evidence>
<dbReference type="OMA" id="EQPAYNM"/>
<dbReference type="Proteomes" id="UP000215914">
    <property type="component" value="Chromosome 14"/>
</dbReference>
<keyword evidence="18" id="KW-1185">Reference proteome</keyword>
<evidence type="ECO:0000313" key="17">
    <source>
        <dbReference type="EMBL" id="OTF97484.1"/>
    </source>
</evidence>
<keyword evidence="2" id="KW-0813">Transport</keyword>
<comment type="similarity">
    <text evidence="1">Belongs to the shaker potassium channel beta subunit family.</text>
</comment>